<dbReference type="InterPro" id="IPR036265">
    <property type="entry name" value="HIT-like_sf"/>
</dbReference>
<feature type="short sequence motif" description="Histidine triad motif" evidence="1">
    <location>
        <begin position="101"/>
        <end position="105"/>
    </location>
</feature>
<evidence type="ECO:0000256" key="1">
    <source>
        <dbReference type="PROSITE-ProRule" id="PRU00464"/>
    </source>
</evidence>
<keyword evidence="4" id="KW-1185">Reference proteome</keyword>
<dbReference type="GO" id="GO:0016787">
    <property type="term" value="F:hydrolase activity"/>
    <property type="evidence" value="ECO:0007669"/>
    <property type="project" value="UniProtKB-KW"/>
</dbReference>
<organism evidence="3 4">
    <name type="scientific">Jeotgalibacillus alimentarius</name>
    <dbReference type="NCBI Taxonomy" id="135826"/>
    <lineage>
        <taxon>Bacteria</taxon>
        <taxon>Bacillati</taxon>
        <taxon>Bacillota</taxon>
        <taxon>Bacilli</taxon>
        <taxon>Bacillales</taxon>
        <taxon>Caryophanaceae</taxon>
        <taxon>Jeotgalibacillus</taxon>
    </lineage>
</organism>
<reference evidence="3 4" key="1">
    <citation type="submission" date="2015-01" db="EMBL/GenBank/DDBJ databases">
        <title>Genome sequence of Jeotgalibacillus alimentarius.</title>
        <authorList>
            <person name="Goh K.M."/>
            <person name="Chan K.-G."/>
            <person name="Yaakop A.S."/>
            <person name="Ee R."/>
            <person name="Gan H.M."/>
            <person name="Chan C.S."/>
        </authorList>
    </citation>
    <scope>NUCLEOTIDE SEQUENCE [LARGE SCALE GENOMIC DNA]</scope>
    <source>
        <strain evidence="3 4">YKJ-13</strain>
    </source>
</reference>
<dbReference type="PROSITE" id="PS00892">
    <property type="entry name" value="HIT_1"/>
    <property type="match status" value="1"/>
</dbReference>
<comment type="caution">
    <text evidence="3">The sequence shown here is derived from an EMBL/GenBank/DDBJ whole genome shotgun (WGS) entry which is preliminary data.</text>
</comment>
<evidence type="ECO:0000313" key="4">
    <source>
        <dbReference type="Proteomes" id="UP000031950"/>
    </source>
</evidence>
<dbReference type="RefSeq" id="WP_041121091.1">
    <property type="nucleotide sequence ID" value="NZ_JXRQ01000008.1"/>
</dbReference>
<dbReference type="Pfam" id="PF01230">
    <property type="entry name" value="HIT"/>
    <property type="match status" value="1"/>
</dbReference>
<gene>
    <name evidence="3" type="ORF">KP77_04210</name>
</gene>
<name>A0A0C2RT83_9BACL</name>
<accession>A0A0C2RT83</accession>
<dbReference type="Gene3D" id="3.30.428.10">
    <property type="entry name" value="HIT-like"/>
    <property type="match status" value="1"/>
</dbReference>
<dbReference type="AlphaFoldDB" id="A0A0C2RT83"/>
<dbReference type="PANTHER" id="PTHR42997:SF1">
    <property type="entry name" value="AP-4-A PHOSPHORYLASE"/>
    <property type="match status" value="1"/>
</dbReference>
<dbReference type="InterPro" id="IPR011146">
    <property type="entry name" value="HIT-like"/>
</dbReference>
<dbReference type="InterPro" id="IPR052908">
    <property type="entry name" value="AP-4-A_phosphorylase"/>
</dbReference>
<dbReference type="InterPro" id="IPR019808">
    <property type="entry name" value="Histidine_triad_CS"/>
</dbReference>
<feature type="domain" description="HIT" evidence="2">
    <location>
        <begin position="41"/>
        <end position="116"/>
    </location>
</feature>
<dbReference type="EMBL" id="JXRQ01000008">
    <property type="protein sequence ID" value="KIL53445.1"/>
    <property type="molecule type" value="Genomic_DNA"/>
</dbReference>
<keyword evidence="3" id="KW-0378">Hydrolase</keyword>
<evidence type="ECO:0000313" key="3">
    <source>
        <dbReference type="EMBL" id="KIL53445.1"/>
    </source>
</evidence>
<dbReference type="SUPFAM" id="SSF54197">
    <property type="entry name" value="HIT-like"/>
    <property type="match status" value="1"/>
</dbReference>
<protein>
    <submittedName>
        <fullName evidence="3">Diadenosine tetraphosphate hydrolase</fullName>
    </submittedName>
</protein>
<sequence>MAYDQNCPLCNPDQDSEQNIVLENSTCYFLQHNQHQGVLEGSGLIVPKNHHKDAFELTPEEWKDTYEILHEAKRFLDETYSPDGYTLGWNVGKVSNQEISHSHLHVIPRYDDEPLAGKGIRYWLKQENNRRKKA</sequence>
<dbReference type="Proteomes" id="UP000031950">
    <property type="component" value="Unassembled WGS sequence"/>
</dbReference>
<dbReference type="STRING" id="135826.KP77_04210"/>
<evidence type="ECO:0000259" key="2">
    <source>
        <dbReference type="PROSITE" id="PS51084"/>
    </source>
</evidence>
<dbReference type="PROSITE" id="PS51084">
    <property type="entry name" value="HIT_2"/>
    <property type="match status" value="1"/>
</dbReference>
<dbReference type="OrthoDB" id="9784774at2"/>
<proteinExistence type="predicted"/>
<dbReference type="PATRIC" id="fig|135826.4.peg.424"/>
<dbReference type="PANTHER" id="PTHR42997">
    <property type="entry name" value="HIT FAMILY HYDROLASE"/>
    <property type="match status" value="1"/>
</dbReference>